<evidence type="ECO:0000313" key="8">
    <source>
        <dbReference type="Proteomes" id="UP000461595"/>
    </source>
</evidence>
<evidence type="ECO:0000259" key="6">
    <source>
        <dbReference type="PROSITE" id="PS50847"/>
    </source>
</evidence>
<feature type="compositionally biased region" description="Basic and acidic residues" evidence="5">
    <location>
        <begin position="87"/>
        <end position="101"/>
    </location>
</feature>
<dbReference type="NCBIfam" id="TIGR01167">
    <property type="entry name" value="LPXTG_anchor"/>
    <property type="match status" value="1"/>
</dbReference>
<keyword evidence="1" id="KW-0134">Cell wall</keyword>
<keyword evidence="3" id="KW-0732">Signal</keyword>
<dbReference type="RefSeq" id="WP_160333436.1">
    <property type="nucleotide sequence ID" value="NZ_WSRS01000113.1"/>
</dbReference>
<evidence type="ECO:0000256" key="3">
    <source>
        <dbReference type="ARBA" id="ARBA00022729"/>
    </source>
</evidence>
<dbReference type="Proteomes" id="UP000461595">
    <property type="component" value="Unassembled WGS sequence"/>
</dbReference>
<name>A0A7X3KDH7_9STRE</name>
<accession>A0A7X3KDH7</accession>
<sequence>PQEKGQAGVKEIPGYKHVSSGAGNYKGQPSFGYVYEKIEEATAPEDRDKTSTDAKDQSKPADQAPASKFLPQGEGPKNAPWGWGIESVRDRSELAAKEEKATVSANSAKATSSVKTLPETGTKSDNLTLAAGAVGLLGTLTLVQSRRKKRGN</sequence>
<dbReference type="AlphaFoldDB" id="A0A7X3KDH7"/>
<organism evidence="7 8">
    <name type="scientific">Streptococcus danieliae</name>
    <dbReference type="NCBI Taxonomy" id="747656"/>
    <lineage>
        <taxon>Bacteria</taxon>
        <taxon>Bacillati</taxon>
        <taxon>Bacillota</taxon>
        <taxon>Bacilli</taxon>
        <taxon>Lactobacillales</taxon>
        <taxon>Streptococcaceae</taxon>
        <taxon>Streptococcus</taxon>
    </lineage>
</organism>
<dbReference type="InterPro" id="IPR019931">
    <property type="entry name" value="LPXTG_anchor"/>
</dbReference>
<gene>
    <name evidence="7" type="ORF">E5983_08655</name>
</gene>
<feature type="region of interest" description="Disordered" evidence="5">
    <location>
        <begin position="1"/>
        <end position="124"/>
    </location>
</feature>
<evidence type="ECO:0000256" key="1">
    <source>
        <dbReference type="ARBA" id="ARBA00022512"/>
    </source>
</evidence>
<dbReference type="Pfam" id="PF00746">
    <property type="entry name" value="Gram_pos_anchor"/>
    <property type="match status" value="1"/>
</dbReference>
<feature type="non-terminal residue" evidence="7">
    <location>
        <position position="1"/>
    </location>
</feature>
<keyword evidence="2" id="KW-0964">Secreted</keyword>
<comment type="caution">
    <text evidence="7">The sequence shown here is derived from an EMBL/GenBank/DDBJ whole genome shotgun (WGS) entry which is preliminary data.</text>
</comment>
<feature type="compositionally biased region" description="Polar residues" evidence="5">
    <location>
        <begin position="103"/>
        <end position="124"/>
    </location>
</feature>
<dbReference type="EMBL" id="WSRS01000113">
    <property type="protein sequence ID" value="MVX59693.1"/>
    <property type="molecule type" value="Genomic_DNA"/>
</dbReference>
<evidence type="ECO:0000256" key="2">
    <source>
        <dbReference type="ARBA" id="ARBA00022525"/>
    </source>
</evidence>
<evidence type="ECO:0000313" key="7">
    <source>
        <dbReference type="EMBL" id="MVX59693.1"/>
    </source>
</evidence>
<evidence type="ECO:0000256" key="5">
    <source>
        <dbReference type="SAM" id="MobiDB-lite"/>
    </source>
</evidence>
<dbReference type="PROSITE" id="PS50847">
    <property type="entry name" value="GRAM_POS_ANCHORING"/>
    <property type="match status" value="1"/>
</dbReference>
<proteinExistence type="predicted"/>
<reference evidence="7 8" key="1">
    <citation type="submission" date="2019-12" db="EMBL/GenBank/DDBJ databases">
        <title>Microbes associate with the intestines of laboratory mice.</title>
        <authorList>
            <person name="Navarre W."/>
            <person name="Wong E."/>
        </authorList>
    </citation>
    <scope>NUCLEOTIDE SEQUENCE [LARGE SCALE GENOMIC DNA]</scope>
    <source>
        <strain evidence="7 8">NM51_B2-22</strain>
    </source>
</reference>
<evidence type="ECO:0000256" key="4">
    <source>
        <dbReference type="ARBA" id="ARBA00023088"/>
    </source>
</evidence>
<feature type="compositionally biased region" description="Basic and acidic residues" evidence="5">
    <location>
        <begin position="36"/>
        <end position="59"/>
    </location>
</feature>
<protein>
    <submittedName>
        <fullName evidence="7">LPXTG cell wall anchor domain-containing protein</fullName>
    </submittedName>
</protein>
<keyword evidence="4" id="KW-0572">Peptidoglycan-anchor</keyword>
<feature type="domain" description="Gram-positive cocci surface proteins LPxTG" evidence="6">
    <location>
        <begin position="117"/>
        <end position="152"/>
    </location>
</feature>